<dbReference type="EMBL" id="LAVV01003754">
    <property type="protein sequence ID" value="KNZ61917.1"/>
    <property type="molecule type" value="Genomic_DNA"/>
</dbReference>
<evidence type="ECO:0000256" key="1">
    <source>
        <dbReference type="SAM" id="MobiDB-lite"/>
    </source>
</evidence>
<organism evidence="3 4">
    <name type="scientific">Puccinia sorghi</name>
    <dbReference type="NCBI Taxonomy" id="27349"/>
    <lineage>
        <taxon>Eukaryota</taxon>
        <taxon>Fungi</taxon>
        <taxon>Dikarya</taxon>
        <taxon>Basidiomycota</taxon>
        <taxon>Pucciniomycotina</taxon>
        <taxon>Pucciniomycetes</taxon>
        <taxon>Pucciniales</taxon>
        <taxon>Pucciniaceae</taxon>
        <taxon>Puccinia</taxon>
    </lineage>
</organism>
<feature type="compositionally biased region" description="Polar residues" evidence="1">
    <location>
        <begin position="236"/>
        <end position="253"/>
    </location>
</feature>
<gene>
    <name evidence="3" type="ORF">VP01_1337g4</name>
</gene>
<evidence type="ECO:0000313" key="4">
    <source>
        <dbReference type="Proteomes" id="UP000037035"/>
    </source>
</evidence>
<keyword evidence="2" id="KW-0732">Signal</keyword>
<protein>
    <submittedName>
        <fullName evidence="3">Uncharacterized protein</fullName>
    </submittedName>
</protein>
<evidence type="ECO:0000256" key="2">
    <source>
        <dbReference type="SAM" id="SignalP"/>
    </source>
</evidence>
<evidence type="ECO:0000313" key="3">
    <source>
        <dbReference type="EMBL" id="KNZ61917.1"/>
    </source>
</evidence>
<sequence>MHHPFIPLVVLSLVTHVHSRFIEHGVVPVNMIRHQRRGIDQSVLLENGKEAQKLNAKFARMEGNVQCFAGESACVSGGFAQCVGGKFVGEPCAQGLKCFAMRELLSEIYRRLQGPLLTRCLLNYAALLLKKGTALGCDTEADATSRISNSGATGGLTGTGDSGKTAQNNSTEAPSSADTSANATQSDSTEKDDDSKGSTANVTADTSKNSTSRDPSTGSSNASEISDSGTDEKKTSTPMDPSSGASNSADPSASGTDKDSKNSSDTSDSKSDPDKTSEEGKNSTSASTGKDKKDQAPAKGADNEEAENLNFAKDKSDDKECPEES</sequence>
<dbReference type="VEuPathDB" id="FungiDB:VP01_1337g4"/>
<dbReference type="AlphaFoldDB" id="A0A0L6VMX1"/>
<feature type="compositionally biased region" description="Polar residues" evidence="1">
    <location>
        <begin position="162"/>
        <end position="187"/>
    </location>
</feature>
<accession>A0A0L6VMX1</accession>
<dbReference type="Proteomes" id="UP000037035">
    <property type="component" value="Unassembled WGS sequence"/>
</dbReference>
<reference evidence="3 4" key="1">
    <citation type="submission" date="2015-08" db="EMBL/GenBank/DDBJ databases">
        <title>Next Generation Sequencing and Analysis of the Genome of Puccinia sorghi L Schw, the Causal Agent of Maize Common Rust.</title>
        <authorList>
            <person name="Rochi L."/>
            <person name="Burguener G."/>
            <person name="Darino M."/>
            <person name="Turjanski A."/>
            <person name="Kreff E."/>
            <person name="Dieguez M.J."/>
            <person name="Sacco F."/>
        </authorList>
    </citation>
    <scope>NUCLEOTIDE SEQUENCE [LARGE SCALE GENOMIC DNA]</scope>
    <source>
        <strain evidence="3 4">RO10H11247</strain>
    </source>
</reference>
<name>A0A0L6VMX1_9BASI</name>
<keyword evidence="4" id="KW-1185">Reference proteome</keyword>
<dbReference type="OrthoDB" id="2362516at2759"/>
<feature type="compositionally biased region" description="Gly residues" evidence="1">
    <location>
        <begin position="152"/>
        <end position="161"/>
    </location>
</feature>
<comment type="caution">
    <text evidence="3">The sequence shown here is derived from an EMBL/GenBank/DDBJ whole genome shotgun (WGS) entry which is preliminary data.</text>
</comment>
<feature type="signal peptide" evidence="2">
    <location>
        <begin position="1"/>
        <end position="19"/>
    </location>
</feature>
<proteinExistence type="predicted"/>
<feature type="region of interest" description="Disordered" evidence="1">
    <location>
        <begin position="144"/>
        <end position="325"/>
    </location>
</feature>
<feature type="compositionally biased region" description="Basic and acidic residues" evidence="1">
    <location>
        <begin position="256"/>
        <end position="281"/>
    </location>
</feature>
<feature type="chain" id="PRO_5005568579" evidence="2">
    <location>
        <begin position="20"/>
        <end position="325"/>
    </location>
</feature>
<feature type="compositionally biased region" description="Polar residues" evidence="1">
    <location>
        <begin position="197"/>
        <end position="228"/>
    </location>
</feature>